<dbReference type="STRING" id="1821621.A8C75_17335"/>
<organism evidence="2 3">
    <name type="scientific">Marinobacterium aestuarii</name>
    <dbReference type="NCBI Taxonomy" id="1821621"/>
    <lineage>
        <taxon>Bacteria</taxon>
        <taxon>Pseudomonadati</taxon>
        <taxon>Pseudomonadota</taxon>
        <taxon>Gammaproteobacteria</taxon>
        <taxon>Oceanospirillales</taxon>
        <taxon>Oceanospirillaceae</taxon>
        <taxon>Marinobacterium</taxon>
    </lineage>
</organism>
<keyword evidence="1" id="KW-0472">Membrane</keyword>
<dbReference type="InterPro" id="IPR032314">
    <property type="entry name" value="DUF4845"/>
</dbReference>
<evidence type="ECO:0000313" key="3">
    <source>
        <dbReference type="Proteomes" id="UP000078070"/>
    </source>
</evidence>
<dbReference type="OrthoDB" id="6078083at2"/>
<feature type="transmembrane region" description="Helical" evidence="1">
    <location>
        <begin position="12"/>
        <end position="34"/>
    </location>
</feature>
<name>A0A1A9F2H7_9GAMM</name>
<reference evidence="2 3" key="2">
    <citation type="journal article" date="2018" name="Int. J. Syst. Evol. Microbiol.">
        <title>Marinobacterium aestuarii sp. nov., a benzene-degrading marine bacterium isolated from estuary sediment.</title>
        <authorList>
            <person name="Bae S.S."/>
            <person name="Jung J."/>
            <person name="Chung D."/>
            <person name="Baek K."/>
        </authorList>
    </citation>
    <scope>NUCLEOTIDE SEQUENCE [LARGE SCALE GENOMIC DNA]</scope>
    <source>
        <strain evidence="2 3">ST58-10</strain>
    </source>
</reference>
<keyword evidence="1" id="KW-0812">Transmembrane</keyword>
<gene>
    <name evidence="2" type="ORF">A8C75_17335</name>
</gene>
<reference evidence="3" key="1">
    <citation type="submission" date="2016-05" db="EMBL/GenBank/DDBJ databases">
        <authorList>
            <person name="Baek K."/>
            <person name="Yang S.-J."/>
        </authorList>
    </citation>
    <scope>NUCLEOTIDE SEQUENCE [LARGE SCALE GENOMIC DNA]</scope>
    <source>
        <strain evidence="3">ST58-10</strain>
    </source>
</reference>
<sequence length="127" mass="14770">MINAVKREQGASFVSILMGMVVVGVFLAVGFKLFTPYKEHATVKSIIENVINDQDQVSKEFRSIRRTIYDRAIINQVRAELSREDFLKIENIDGKIHFDLVYEERVPMFYNVDAVVKFNEHYEVIKP</sequence>
<protein>
    <submittedName>
        <fullName evidence="2">DUF4845 domain-containing protein</fullName>
    </submittedName>
</protein>
<dbReference type="EMBL" id="CP015839">
    <property type="protein sequence ID" value="ANG64061.1"/>
    <property type="molecule type" value="Genomic_DNA"/>
</dbReference>
<dbReference type="AlphaFoldDB" id="A0A1A9F2H7"/>
<evidence type="ECO:0000256" key="1">
    <source>
        <dbReference type="SAM" id="Phobius"/>
    </source>
</evidence>
<dbReference type="RefSeq" id="WP_067385329.1">
    <property type="nucleotide sequence ID" value="NZ_CP015839.1"/>
</dbReference>
<proteinExistence type="predicted"/>
<keyword evidence="3" id="KW-1185">Reference proteome</keyword>
<evidence type="ECO:0000313" key="2">
    <source>
        <dbReference type="EMBL" id="ANG64061.1"/>
    </source>
</evidence>
<dbReference type="Pfam" id="PF16137">
    <property type="entry name" value="DUF4845"/>
    <property type="match status" value="1"/>
</dbReference>
<dbReference type="Proteomes" id="UP000078070">
    <property type="component" value="Chromosome"/>
</dbReference>
<accession>A0A1A9F2H7</accession>
<keyword evidence="1" id="KW-1133">Transmembrane helix</keyword>
<dbReference type="KEGG" id="mars:A8C75_17335"/>